<reference evidence="2" key="2">
    <citation type="submission" date="2020-09" db="EMBL/GenBank/DDBJ databases">
        <authorList>
            <person name="Sun Q."/>
            <person name="Sedlacek I."/>
        </authorList>
    </citation>
    <scope>NUCLEOTIDE SEQUENCE</scope>
    <source>
        <strain evidence="2">CCM 8711</strain>
    </source>
</reference>
<evidence type="ECO:0000313" key="3">
    <source>
        <dbReference type="Proteomes" id="UP000662074"/>
    </source>
</evidence>
<dbReference type="RefSeq" id="WP_188418524.1">
    <property type="nucleotide sequence ID" value="NZ_BMDO01000013.1"/>
</dbReference>
<feature type="compositionally biased region" description="Acidic residues" evidence="1">
    <location>
        <begin position="354"/>
        <end position="366"/>
    </location>
</feature>
<organism evidence="2 3">
    <name type="scientific">Mucilaginibacter galii</name>
    <dbReference type="NCBI Taxonomy" id="2005073"/>
    <lineage>
        <taxon>Bacteria</taxon>
        <taxon>Pseudomonadati</taxon>
        <taxon>Bacteroidota</taxon>
        <taxon>Sphingobacteriia</taxon>
        <taxon>Sphingobacteriales</taxon>
        <taxon>Sphingobacteriaceae</taxon>
        <taxon>Mucilaginibacter</taxon>
    </lineage>
</organism>
<feature type="region of interest" description="Disordered" evidence="1">
    <location>
        <begin position="348"/>
        <end position="368"/>
    </location>
</feature>
<dbReference type="AlphaFoldDB" id="A0A917JAZ3"/>
<comment type="caution">
    <text evidence="2">The sequence shown here is derived from an EMBL/GenBank/DDBJ whole genome shotgun (WGS) entry which is preliminary data.</text>
</comment>
<dbReference type="Proteomes" id="UP000662074">
    <property type="component" value="Unassembled WGS sequence"/>
</dbReference>
<evidence type="ECO:0000256" key="1">
    <source>
        <dbReference type="SAM" id="MobiDB-lite"/>
    </source>
</evidence>
<proteinExistence type="predicted"/>
<protein>
    <submittedName>
        <fullName evidence="2">Uncharacterized protein</fullName>
    </submittedName>
</protein>
<accession>A0A917JAZ3</accession>
<name>A0A917JAZ3_9SPHI</name>
<gene>
    <name evidence="2" type="ORF">GCM10011425_36170</name>
</gene>
<sequence length="431" mass="49354">MSLLIPVETGSEQYDEFRFTEFECGDQNYFILSNTNDPAEKIRILFPFGLTSIAAPYTVSVNLFQNQQITQSDVIELKLTSIGNGKDSEINGIVQKEKVKAFRIGYIFMLNALLEPTNSPFNEHSFSFAYYAFEKLMSGEASCAAKAPKEKKDEYSLSEFYDVELSCVVICDQNTDKVSDFNFDHYLFDLLLYGFTFVSNQYQKIRVNASDFISSKFQTIRDTSAVGRLFLTLRKAPFTHTEISYPIILIKSLIAEESHFLTRFHTLYQIFEMLIDDILKTEIRLQICGNTEDLQGHKLKAKVSKLATDGFRVNLLINKYSKTSDGLTTPLTEKLYKMATHINPLYRETSQTSEETEEFESDEENDTQSTQLAGLIVKLRNDLVHNYRALYSNEQERSTKESLVTEIVDDLELVCCEILVTFGRKSERKGV</sequence>
<keyword evidence="3" id="KW-1185">Reference proteome</keyword>
<dbReference type="EMBL" id="BMDO01000013">
    <property type="protein sequence ID" value="GGI52405.1"/>
    <property type="molecule type" value="Genomic_DNA"/>
</dbReference>
<reference evidence="2" key="1">
    <citation type="journal article" date="2014" name="Int. J. Syst. Evol. Microbiol.">
        <title>Complete genome sequence of Corynebacterium casei LMG S-19264T (=DSM 44701T), isolated from a smear-ripened cheese.</title>
        <authorList>
            <consortium name="US DOE Joint Genome Institute (JGI-PGF)"/>
            <person name="Walter F."/>
            <person name="Albersmeier A."/>
            <person name="Kalinowski J."/>
            <person name="Ruckert C."/>
        </authorList>
    </citation>
    <scope>NUCLEOTIDE SEQUENCE</scope>
    <source>
        <strain evidence="2">CCM 8711</strain>
    </source>
</reference>
<evidence type="ECO:0000313" key="2">
    <source>
        <dbReference type="EMBL" id="GGI52405.1"/>
    </source>
</evidence>